<evidence type="ECO:0000313" key="2">
    <source>
        <dbReference type="EMBL" id="NYJ02221.1"/>
    </source>
</evidence>
<organism evidence="2 3">
    <name type="scientific">Nocardioides thalensis</name>
    <dbReference type="NCBI Taxonomy" id="1914755"/>
    <lineage>
        <taxon>Bacteria</taxon>
        <taxon>Bacillati</taxon>
        <taxon>Actinomycetota</taxon>
        <taxon>Actinomycetes</taxon>
        <taxon>Propionibacteriales</taxon>
        <taxon>Nocardioidaceae</taxon>
        <taxon>Nocardioides</taxon>
    </lineage>
</organism>
<keyword evidence="1" id="KW-0472">Membrane</keyword>
<accession>A0A853C4Z0</accession>
<sequence length="50" mass="5433">MAEDSTPTGTLRISLLMFGGFLLLGGRARGLRPRHEAEIVSVRAHDTRIG</sequence>
<evidence type="ECO:0000256" key="1">
    <source>
        <dbReference type="SAM" id="Phobius"/>
    </source>
</evidence>
<feature type="transmembrane region" description="Helical" evidence="1">
    <location>
        <begin position="6"/>
        <end position="24"/>
    </location>
</feature>
<keyword evidence="1" id="KW-0812">Transmembrane</keyword>
<dbReference type="Proteomes" id="UP000530424">
    <property type="component" value="Unassembled WGS sequence"/>
</dbReference>
<reference evidence="2 3" key="1">
    <citation type="submission" date="2020-07" db="EMBL/GenBank/DDBJ databases">
        <title>Sequencing the genomes of 1000 actinobacteria strains.</title>
        <authorList>
            <person name="Klenk H.-P."/>
        </authorList>
    </citation>
    <scope>NUCLEOTIDE SEQUENCE [LARGE SCALE GENOMIC DNA]</scope>
    <source>
        <strain evidence="2 3">DSM 103833</strain>
    </source>
</reference>
<protein>
    <submittedName>
        <fullName evidence="2">Uncharacterized protein</fullName>
    </submittedName>
</protein>
<gene>
    <name evidence="2" type="ORF">HNR19_002919</name>
</gene>
<dbReference type="EMBL" id="JACCFP010000001">
    <property type="protein sequence ID" value="NYJ02221.1"/>
    <property type="molecule type" value="Genomic_DNA"/>
</dbReference>
<proteinExistence type="predicted"/>
<dbReference type="RefSeq" id="WP_179668620.1">
    <property type="nucleotide sequence ID" value="NZ_JACCFP010000001.1"/>
</dbReference>
<comment type="caution">
    <text evidence="2">The sequence shown here is derived from an EMBL/GenBank/DDBJ whole genome shotgun (WGS) entry which is preliminary data.</text>
</comment>
<dbReference type="AlphaFoldDB" id="A0A853C4Z0"/>
<name>A0A853C4Z0_9ACTN</name>
<keyword evidence="3" id="KW-1185">Reference proteome</keyword>
<evidence type="ECO:0000313" key="3">
    <source>
        <dbReference type="Proteomes" id="UP000530424"/>
    </source>
</evidence>
<keyword evidence="1" id="KW-1133">Transmembrane helix</keyword>